<evidence type="ECO:0000259" key="9">
    <source>
        <dbReference type="PROSITE" id="PS51212"/>
    </source>
</evidence>
<dbReference type="InterPro" id="IPR002889">
    <property type="entry name" value="WSC_carb-bd"/>
</dbReference>
<comment type="caution">
    <text evidence="10">The sequence shown here is derived from an EMBL/GenBank/DDBJ whole genome shotgun (WGS) entry which is preliminary data.</text>
</comment>
<accession>A0AAD9HVP1</accession>
<keyword evidence="6" id="KW-0325">Glycoprotein</keyword>
<keyword evidence="4" id="KW-1133">Transmembrane helix</keyword>
<dbReference type="Proteomes" id="UP001217918">
    <property type="component" value="Unassembled WGS sequence"/>
</dbReference>
<dbReference type="Gene3D" id="1.10.420.10">
    <property type="entry name" value="Peroxidase, domain 2"/>
    <property type="match status" value="1"/>
</dbReference>
<dbReference type="PANTHER" id="PTHR24269">
    <property type="entry name" value="KREMEN PROTEIN"/>
    <property type="match status" value="1"/>
</dbReference>
<dbReference type="Pfam" id="PF00141">
    <property type="entry name" value="peroxidase"/>
    <property type="match status" value="1"/>
</dbReference>
<dbReference type="EMBL" id="JAQQPM010000001">
    <property type="protein sequence ID" value="KAK2066499.1"/>
    <property type="molecule type" value="Genomic_DNA"/>
</dbReference>
<gene>
    <name evidence="10" type="ORF">P8C59_000311</name>
</gene>
<comment type="subcellular location">
    <subcellularLocation>
        <location evidence="1">Membrane</location>
        <topology evidence="1">Single-pass membrane protein</topology>
    </subcellularLocation>
</comment>
<dbReference type="PROSITE" id="PS50873">
    <property type="entry name" value="PEROXIDASE_4"/>
    <property type="match status" value="1"/>
</dbReference>
<dbReference type="InterPro" id="IPR010255">
    <property type="entry name" value="Haem_peroxidase_sf"/>
</dbReference>
<feature type="domain" description="Plant heme peroxidase family profile" evidence="8">
    <location>
        <begin position="1"/>
        <end position="214"/>
    </location>
</feature>
<dbReference type="PANTHER" id="PTHR24269:SF16">
    <property type="entry name" value="PROTEIN SLG1"/>
    <property type="match status" value="1"/>
</dbReference>
<keyword evidence="11" id="KW-1185">Reference proteome</keyword>
<dbReference type="InterPro" id="IPR051836">
    <property type="entry name" value="Kremen_rcpt"/>
</dbReference>
<evidence type="ECO:0000256" key="5">
    <source>
        <dbReference type="ARBA" id="ARBA00023136"/>
    </source>
</evidence>
<dbReference type="InterPro" id="IPR002016">
    <property type="entry name" value="Haem_peroxidase"/>
</dbReference>
<evidence type="ECO:0000313" key="10">
    <source>
        <dbReference type="EMBL" id="KAK2066499.1"/>
    </source>
</evidence>
<organism evidence="10 11">
    <name type="scientific">Phyllachora maydis</name>
    <dbReference type="NCBI Taxonomy" id="1825666"/>
    <lineage>
        <taxon>Eukaryota</taxon>
        <taxon>Fungi</taxon>
        <taxon>Dikarya</taxon>
        <taxon>Ascomycota</taxon>
        <taxon>Pezizomycotina</taxon>
        <taxon>Sordariomycetes</taxon>
        <taxon>Sordariomycetidae</taxon>
        <taxon>Phyllachorales</taxon>
        <taxon>Phyllachoraceae</taxon>
        <taxon>Phyllachora</taxon>
    </lineage>
</organism>
<dbReference type="GO" id="GO:0006979">
    <property type="term" value="P:response to oxidative stress"/>
    <property type="evidence" value="ECO:0007669"/>
    <property type="project" value="InterPro"/>
</dbReference>
<dbReference type="SUPFAM" id="SSF48113">
    <property type="entry name" value="Heme-dependent peroxidases"/>
    <property type="match status" value="1"/>
</dbReference>
<dbReference type="Pfam" id="PF01822">
    <property type="entry name" value="WSC"/>
    <property type="match status" value="3"/>
</dbReference>
<dbReference type="AlphaFoldDB" id="A0AAD9HVP1"/>
<comment type="similarity">
    <text evidence="7">Belongs to the peroxidase family.</text>
</comment>
<dbReference type="GO" id="GO:0005886">
    <property type="term" value="C:plasma membrane"/>
    <property type="evidence" value="ECO:0007669"/>
    <property type="project" value="TreeGrafter"/>
</dbReference>
<dbReference type="SMART" id="SM00321">
    <property type="entry name" value="WSC"/>
    <property type="match status" value="3"/>
</dbReference>
<keyword evidence="2" id="KW-0812">Transmembrane</keyword>
<protein>
    <submittedName>
        <fullName evidence="10">Uncharacterized protein</fullName>
    </submittedName>
</protein>
<evidence type="ECO:0000256" key="2">
    <source>
        <dbReference type="ARBA" id="ARBA00022692"/>
    </source>
</evidence>
<feature type="domain" description="WSC" evidence="9">
    <location>
        <begin position="337"/>
        <end position="430"/>
    </location>
</feature>
<dbReference type="PROSITE" id="PS51212">
    <property type="entry name" value="WSC"/>
    <property type="match status" value="3"/>
</dbReference>
<dbReference type="GO" id="GO:0020037">
    <property type="term" value="F:heme binding"/>
    <property type="evidence" value="ECO:0007669"/>
    <property type="project" value="InterPro"/>
</dbReference>
<evidence type="ECO:0000313" key="11">
    <source>
        <dbReference type="Proteomes" id="UP001217918"/>
    </source>
</evidence>
<evidence type="ECO:0000256" key="6">
    <source>
        <dbReference type="ARBA" id="ARBA00023180"/>
    </source>
</evidence>
<keyword evidence="5" id="KW-0472">Membrane</keyword>
<name>A0AAD9HVP1_9PEZI</name>
<evidence type="ECO:0000256" key="7">
    <source>
        <dbReference type="RuleBase" id="RU004241"/>
    </source>
</evidence>
<evidence type="ECO:0000256" key="4">
    <source>
        <dbReference type="ARBA" id="ARBA00022989"/>
    </source>
</evidence>
<feature type="domain" description="WSC" evidence="9">
    <location>
        <begin position="452"/>
        <end position="543"/>
    </location>
</feature>
<sequence>MADLLAAAVYASVRSCGGPIIPLRTGRIDATAAGPVGVPQPENSRRTFINQFDRMGFSIPDMIQMVACGHTIGRVHSTTFPHLVPSSTPDGEQAFDSTDAVFDNKIVTDYVSGNTTDPLVVGPSIAVGQNADLKVFNADRNATITAMTDARAFATSCQAILQRMIEVVPSSVSLSSSTLVSYMVKPVGMQLTLNKDASTLALSGWIRVKTTKLPMDQISSLTLDWLDRNGGKDCGKIGHCSVTATVQGAATGLDDSFAFFPINQDIDTSAGISAFTVTLNLASGQQRTFDNNGNMYPLTDAILLQKPQSSPLTTTTASIPTASSVSPDLGGKQLVGGYTFVGCWTEGTGVRALRDASFSYDTMTLESCAAHCTGRAYFGAEYGRECYCGDALDASSGPAPGGPPDCSFPCAGNAAERCGAGNRLQLYSTTASQAASTPTPTPTPTAKKTVGAYTFVGCATEGSDGRALSQLSYESDTMTLESCASFCSRFRHFGTEYSRECYCAGSLADSSKNASLSDCSMSCAGNGLEYCGGPNRLQLYTRNVSAPQLPSAIKKVLSSTGLEWTYQNCMTEGYDVRALSAAFNAADNMTLEGCAGFCGGYTYFGTEYGRECYCGNSFNNGSVQAAQTDCSMFCSGNPAQFCGAGNRLSVFTR</sequence>
<dbReference type="GO" id="GO:0004601">
    <property type="term" value="F:peroxidase activity"/>
    <property type="evidence" value="ECO:0007669"/>
    <property type="project" value="InterPro"/>
</dbReference>
<evidence type="ECO:0000259" key="8">
    <source>
        <dbReference type="PROSITE" id="PS50873"/>
    </source>
</evidence>
<proteinExistence type="inferred from homology"/>
<evidence type="ECO:0000256" key="3">
    <source>
        <dbReference type="ARBA" id="ARBA00022729"/>
    </source>
</evidence>
<evidence type="ECO:0000256" key="1">
    <source>
        <dbReference type="ARBA" id="ARBA00004167"/>
    </source>
</evidence>
<reference evidence="10" key="1">
    <citation type="journal article" date="2023" name="Mol. Plant Microbe Interact.">
        <title>Elucidating the Obligate Nature and Biological Capacity of an Invasive Fungal Corn Pathogen.</title>
        <authorList>
            <person name="MacCready J.S."/>
            <person name="Roggenkamp E.M."/>
            <person name="Gdanetz K."/>
            <person name="Chilvers M.I."/>
        </authorList>
    </citation>
    <scope>NUCLEOTIDE SEQUENCE</scope>
    <source>
        <strain evidence="10">PM02</strain>
    </source>
</reference>
<keyword evidence="3" id="KW-0732">Signal</keyword>
<feature type="domain" description="WSC" evidence="9">
    <location>
        <begin position="563"/>
        <end position="653"/>
    </location>
</feature>